<sequence>MACSGEKGPVRPYPAAEIPAVPEITQRRIRGNSETVTIGFSIATDTFIIERWNKDVKVFSGAAQELGAEVIFQLSAGGIREQIAQINYLVNSNIDILVVVAHDTDMISGAVKQVRDMGIPVVCYDRMVMGVPIDAYISFDNTEVGRHFGRALTGAVPTGNYLIVNGAVSDSNSRKVNQGLHEIIDPLVESGAIRIVREVWLDEWSHDEALEKIEAVFAETTDIDAISCGNDQIASAAYQLLSERRLAGKVKIAGQDADLINCQRIAEGTQLMTVYKPIGRLAVRAAELAVALAQNRAIPYDALMDNGSGTMIPSYVEMPVAVCSDNMDGTIIKDGFHSAADVYRNVIR</sequence>
<evidence type="ECO:0000256" key="3">
    <source>
        <dbReference type="ARBA" id="ARBA00022729"/>
    </source>
</evidence>
<keyword evidence="6" id="KW-1185">Reference proteome</keyword>
<protein>
    <submittedName>
        <fullName evidence="5">Substrate-binding domain-containing protein</fullName>
    </submittedName>
</protein>
<evidence type="ECO:0000256" key="2">
    <source>
        <dbReference type="ARBA" id="ARBA00007639"/>
    </source>
</evidence>
<evidence type="ECO:0000259" key="4">
    <source>
        <dbReference type="Pfam" id="PF13407"/>
    </source>
</evidence>
<dbReference type="EMBL" id="CP067089">
    <property type="protein sequence ID" value="QQO11351.1"/>
    <property type="molecule type" value="Genomic_DNA"/>
</dbReference>
<gene>
    <name evidence="5" type="ORF">JFL75_08935</name>
</gene>
<evidence type="ECO:0000256" key="1">
    <source>
        <dbReference type="ARBA" id="ARBA00004196"/>
    </source>
</evidence>
<dbReference type="GO" id="GO:0030288">
    <property type="term" value="C:outer membrane-bounded periplasmic space"/>
    <property type="evidence" value="ECO:0007669"/>
    <property type="project" value="TreeGrafter"/>
</dbReference>
<dbReference type="Proteomes" id="UP000595917">
    <property type="component" value="Chromosome"/>
</dbReference>
<accession>A0A7T7XRV6</accession>
<dbReference type="Gene3D" id="3.40.50.2300">
    <property type="match status" value="2"/>
</dbReference>
<dbReference type="GO" id="GO:0030246">
    <property type="term" value="F:carbohydrate binding"/>
    <property type="evidence" value="ECO:0007669"/>
    <property type="project" value="TreeGrafter"/>
</dbReference>
<comment type="subcellular location">
    <subcellularLocation>
        <location evidence="1">Cell envelope</location>
    </subcellularLocation>
</comment>
<name>A0A7T7XRV6_9SPIR</name>
<evidence type="ECO:0000313" key="6">
    <source>
        <dbReference type="Proteomes" id="UP000595917"/>
    </source>
</evidence>
<feature type="domain" description="Periplasmic binding protein" evidence="4">
    <location>
        <begin position="52"/>
        <end position="295"/>
    </location>
</feature>
<keyword evidence="3" id="KW-0732">Signal</keyword>
<dbReference type="InterPro" id="IPR028082">
    <property type="entry name" value="Peripla_BP_I"/>
</dbReference>
<dbReference type="PANTHER" id="PTHR30036">
    <property type="entry name" value="D-XYLOSE-BINDING PERIPLASMIC PROTEIN"/>
    <property type="match status" value="1"/>
</dbReference>
<dbReference type="Pfam" id="PF13407">
    <property type="entry name" value="Peripla_BP_4"/>
    <property type="match status" value="1"/>
</dbReference>
<dbReference type="KEGG" id="bhc:JFL75_08935"/>
<dbReference type="AlphaFoldDB" id="A0A7T7XRV6"/>
<dbReference type="PANTHER" id="PTHR30036:SF1">
    <property type="entry name" value="D-XYLOSE-BINDING PERIPLASMIC PROTEIN"/>
    <property type="match status" value="1"/>
</dbReference>
<reference evidence="5" key="1">
    <citation type="submission" date="2021-01" db="EMBL/GenBank/DDBJ databases">
        <title>Description of Breznakiella homolactica.</title>
        <authorList>
            <person name="Song Y."/>
            <person name="Brune A."/>
        </authorList>
    </citation>
    <scope>NUCLEOTIDE SEQUENCE</scope>
    <source>
        <strain evidence="5">RmG30</strain>
    </source>
</reference>
<comment type="similarity">
    <text evidence="2">Belongs to the bacterial solute-binding protein 2 family.</text>
</comment>
<proteinExistence type="inferred from homology"/>
<dbReference type="InterPro" id="IPR050555">
    <property type="entry name" value="Bact_Solute-Bind_Prot2"/>
</dbReference>
<evidence type="ECO:0000313" key="5">
    <source>
        <dbReference type="EMBL" id="QQO11351.1"/>
    </source>
</evidence>
<dbReference type="InterPro" id="IPR025997">
    <property type="entry name" value="SBP_2_dom"/>
</dbReference>
<dbReference type="SUPFAM" id="SSF53822">
    <property type="entry name" value="Periplasmic binding protein-like I"/>
    <property type="match status" value="1"/>
</dbReference>
<organism evidence="5 6">
    <name type="scientific">Breznakiella homolactica</name>
    <dbReference type="NCBI Taxonomy" id="2798577"/>
    <lineage>
        <taxon>Bacteria</taxon>
        <taxon>Pseudomonadati</taxon>
        <taxon>Spirochaetota</taxon>
        <taxon>Spirochaetia</taxon>
        <taxon>Spirochaetales</taxon>
        <taxon>Breznakiellaceae</taxon>
        <taxon>Breznakiella</taxon>
    </lineage>
</organism>